<dbReference type="SUPFAM" id="SSF51215">
    <property type="entry name" value="Regulatory protein AraC"/>
    <property type="match status" value="1"/>
</dbReference>
<dbReference type="Gene3D" id="1.10.10.60">
    <property type="entry name" value="Homeodomain-like"/>
    <property type="match status" value="1"/>
</dbReference>
<comment type="caution">
    <text evidence="5">The sequence shown here is derived from an EMBL/GenBank/DDBJ whole genome shotgun (WGS) entry which is preliminary data.</text>
</comment>
<dbReference type="SUPFAM" id="SSF46689">
    <property type="entry name" value="Homeodomain-like"/>
    <property type="match status" value="1"/>
</dbReference>
<keyword evidence="6" id="KW-1185">Reference proteome</keyword>
<keyword evidence="2" id="KW-0238">DNA-binding</keyword>
<dbReference type="SMART" id="SM00342">
    <property type="entry name" value="HTH_ARAC"/>
    <property type="match status" value="1"/>
</dbReference>
<sequence length="291" mass="35070">MRTFHFEKEKYGFELKMDLHRFETNPNVFFEESPHTTDFFEIFIFEKAKGHINLNGHSLNIEENSLFFISPYQKKSCKIELFDIKGFHLVFQNDFLSSFFDDKLFVYRLQYFYNSKYPQYLQLTKNEYHKIQFALDEIISEIANFQNDSLHIIRSLLYFYLSKLNRLFSKHYKISDKTHGSSAVYRFKEMLELNIRKFHSVDEYCKLLNISRQHLNKVIKVYFGCTSKEIIHFRLLQEIKMELRYSNKTISEIADALNFSEANNLTRFFNRLEGTTPSMYRLNYQNDSNLS</sequence>
<dbReference type="EMBL" id="JAJAPW010000004">
    <property type="protein sequence ID" value="MCB4799553.1"/>
    <property type="molecule type" value="Genomic_DNA"/>
</dbReference>
<evidence type="ECO:0000259" key="4">
    <source>
        <dbReference type="PROSITE" id="PS01124"/>
    </source>
</evidence>
<accession>A0A9X1I0H1</accession>
<evidence type="ECO:0000256" key="1">
    <source>
        <dbReference type="ARBA" id="ARBA00023015"/>
    </source>
</evidence>
<dbReference type="Pfam" id="PF12833">
    <property type="entry name" value="HTH_18"/>
    <property type="match status" value="1"/>
</dbReference>
<evidence type="ECO:0000313" key="6">
    <source>
        <dbReference type="Proteomes" id="UP001139199"/>
    </source>
</evidence>
<name>A0A9X1I0H1_9FLAO</name>
<organism evidence="5 6">
    <name type="scientific">Neotamlana laminarinivorans</name>
    <dbReference type="NCBI Taxonomy" id="2883124"/>
    <lineage>
        <taxon>Bacteria</taxon>
        <taxon>Pseudomonadati</taxon>
        <taxon>Bacteroidota</taxon>
        <taxon>Flavobacteriia</taxon>
        <taxon>Flavobacteriales</taxon>
        <taxon>Flavobacteriaceae</taxon>
        <taxon>Neotamlana</taxon>
    </lineage>
</organism>
<reference evidence="5" key="1">
    <citation type="submission" date="2021-10" db="EMBL/GenBank/DDBJ databases">
        <title>Tamlana sargassums sp. nov., and Tamlana laminarinivorans sp. nov., two new bacteria isolated from the brown alga.</title>
        <authorList>
            <person name="Li J."/>
        </authorList>
    </citation>
    <scope>NUCLEOTIDE SEQUENCE</scope>
    <source>
        <strain evidence="5">PT2-4</strain>
    </source>
</reference>
<dbReference type="PANTHER" id="PTHR43280:SF32">
    <property type="entry name" value="TRANSCRIPTIONAL REGULATORY PROTEIN"/>
    <property type="match status" value="1"/>
</dbReference>
<dbReference type="PROSITE" id="PS01124">
    <property type="entry name" value="HTH_ARAC_FAMILY_2"/>
    <property type="match status" value="1"/>
</dbReference>
<dbReference type="InterPro" id="IPR037923">
    <property type="entry name" value="HTH-like"/>
</dbReference>
<dbReference type="GO" id="GO:0043565">
    <property type="term" value="F:sequence-specific DNA binding"/>
    <property type="evidence" value="ECO:0007669"/>
    <property type="project" value="InterPro"/>
</dbReference>
<dbReference type="InterPro" id="IPR009057">
    <property type="entry name" value="Homeodomain-like_sf"/>
</dbReference>
<keyword evidence="1" id="KW-0805">Transcription regulation</keyword>
<dbReference type="RefSeq" id="WP_226544029.1">
    <property type="nucleotide sequence ID" value="NZ_JAJAPW010000004.1"/>
</dbReference>
<evidence type="ECO:0000256" key="3">
    <source>
        <dbReference type="ARBA" id="ARBA00023163"/>
    </source>
</evidence>
<dbReference type="InterPro" id="IPR018060">
    <property type="entry name" value="HTH_AraC"/>
</dbReference>
<proteinExistence type="predicted"/>
<gene>
    <name evidence="5" type="ORF">LG649_11885</name>
</gene>
<feature type="domain" description="HTH araC/xylS-type" evidence="4">
    <location>
        <begin position="185"/>
        <end position="283"/>
    </location>
</feature>
<dbReference type="AlphaFoldDB" id="A0A9X1I0H1"/>
<dbReference type="Proteomes" id="UP001139199">
    <property type="component" value="Unassembled WGS sequence"/>
</dbReference>
<keyword evidence="3" id="KW-0804">Transcription</keyword>
<evidence type="ECO:0000313" key="5">
    <source>
        <dbReference type="EMBL" id="MCB4799553.1"/>
    </source>
</evidence>
<dbReference type="PANTHER" id="PTHR43280">
    <property type="entry name" value="ARAC-FAMILY TRANSCRIPTIONAL REGULATOR"/>
    <property type="match status" value="1"/>
</dbReference>
<evidence type="ECO:0000256" key="2">
    <source>
        <dbReference type="ARBA" id="ARBA00023125"/>
    </source>
</evidence>
<dbReference type="GO" id="GO:0003700">
    <property type="term" value="F:DNA-binding transcription factor activity"/>
    <property type="evidence" value="ECO:0007669"/>
    <property type="project" value="InterPro"/>
</dbReference>
<protein>
    <submittedName>
        <fullName evidence="5">AraC family transcriptional regulator</fullName>
    </submittedName>
</protein>